<dbReference type="GO" id="GO:0045333">
    <property type="term" value="P:cellular respiration"/>
    <property type="evidence" value="ECO:0007669"/>
    <property type="project" value="InterPro"/>
</dbReference>
<organism evidence="2">
    <name type="scientific">marine metagenome</name>
    <dbReference type="NCBI Taxonomy" id="408172"/>
    <lineage>
        <taxon>unclassified sequences</taxon>
        <taxon>metagenomes</taxon>
        <taxon>ecological metagenomes</taxon>
    </lineage>
</organism>
<dbReference type="Pfam" id="PF03364">
    <property type="entry name" value="Polyketide_cyc"/>
    <property type="match status" value="1"/>
</dbReference>
<reference evidence="2" key="1">
    <citation type="submission" date="2018-05" db="EMBL/GenBank/DDBJ databases">
        <authorList>
            <person name="Lanie J.A."/>
            <person name="Ng W.-L."/>
            <person name="Kazmierczak K.M."/>
            <person name="Andrzejewski T.M."/>
            <person name="Davidsen T.M."/>
            <person name="Wayne K.J."/>
            <person name="Tettelin H."/>
            <person name="Glass J.I."/>
            <person name="Rusch D."/>
            <person name="Podicherti R."/>
            <person name="Tsui H.-C.T."/>
            <person name="Winkler M.E."/>
        </authorList>
    </citation>
    <scope>NUCLEOTIDE SEQUENCE</scope>
</reference>
<dbReference type="InterPro" id="IPR023393">
    <property type="entry name" value="START-like_dom_sf"/>
</dbReference>
<dbReference type="InterPro" id="IPR044996">
    <property type="entry name" value="COQ10-like"/>
</dbReference>
<proteinExistence type="predicted"/>
<evidence type="ECO:0000259" key="1">
    <source>
        <dbReference type="Pfam" id="PF03364"/>
    </source>
</evidence>
<dbReference type="EMBL" id="UINC01065896">
    <property type="protein sequence ID" value="SVB96018.1"/>
    <property type="molecule type" value="Genomic_DNA"/>
</dbReference>
<sequence length="68" mass="8039">MISIEKKKHLNFCAKELYQFVADVESYSKFLPWCKSSIIKRNDESYFIAKLEMEYLLFSGSFDSKVTL</sequence>
<dbReference type="AlphaFoldDB" id="A0A382I924"/>
<name>A0A382I924_9ZZZZ</name>
<feature type="domain" description="Coenzyme Q-binding protein COQ10 START" evidence="1">
    <location>
        <begin position="14"/>
        <end position="68"/>
    </location>
</feature>
<dbReference type="SUPFAM" id="SSF55961">
    <property type="entry name" value="Bet v1-like"/>
    <property type="match status" value="1"/>
</dbReference>
<dbReference type="PANTHER" id="PTHR12901">
    <property type="entry name" value="SPERM PROTEIN HOMOLOG"/>
    <property type="match status" value="1"/>
</dbReference>
<dbReference type="GO" id="GO:0005739">
    <property type="term" value="C:mitochondrion"/>
    <property type="evidence" value="ECO:0007669"/>
    <property type="project" value="TreeGrafter"/>
</dbReference>
<accession>A0A382I924</accession>
<feature type="non-terminal residue" evidence="2">
    <location>
        <position position="68"/>
    </location>
</feature>
<dbReference type="InterPro" id="IPR005031">
    <property type="entry name" value="COQ10_START"/>
</dbReference>
<dbReference type="PANTHER" id="PTHR12901:SF10">
    <property type="entry name" value="COENZYME Q-BINDING PROTEIN COQ10, MITOCHONDRIAL"/>
    <property type="match status" value="1"/>
</dbReference>
<protein>
    <recommendedName>
        <fullName evidence="1">Coenzyme Q-binding protein COQ10 START domain-containing protein</fullName>
    </recommendedName>
</protein>
<evidence type="ECO:0000313" key="2">
    <source>
        <dbReference type="EMBL" id="SVB96018.1"/>
    </source>
</evidence>
<dbReference type="GO" id="GO:0048039">
    <property type="term" value="F:ubiquinone binding"/>
    <property type="evidence" value="ECO:0007669"/>
    <property type="project" value="InterPro"/>
</dbReference>
<gene>
    <name evidence="2" type="ORF">METZ01_LOCUS248872</name>
</gene>
<dbReference type="Gene3D" id="3.30.530.20">
    <property type="match status" value="1"/>
</dbReference>